<dbReference type="EMBL" id="BARW01023088">
    <property type="protein sequence ID" value="GAI91634.1"/>
    <property type="molecule type" value="Genomic_DNA"/>
</dbReference>
<feature type="non-terminal residue" evidence="1">
    <location>
        <position position="58"/>
    </location>
</feature>
<sequence>MLGARAENGILESHLPAYWQHVMSEETKGRQAVAMTLFSDLVKKYGLAVGVSLVVLYI</sequence>
<accession>X1UH18</accession>
<reference evidence="1" key="1">
    <citation type="journal article" date="2014" name="Front. Microbiol.">
        <title>High frequency of phylogenetically diverse reductive dehalogenase-homologous genes in deep subseafloor sedimentary metagenomes.</title>
        <authorList>
            <person name="Kawai M."/>
            <person name="Futagami T."/>
            <person name="Toyoda A."/>
            <person name="Takaki Y."/>
            <person name="Nishi S."/>
            <person name="Hori S."/>
            <person name="Arai W."/>
            <person name="Tsubouchi T."/>
            <person name="Morono Y."/>
            <person name="Uchiyama I."/>
            <person name="Ito T."/>
            <person name="Fujiyama A."/>
            <person name="Inagaki F."/>
            <person name="Takami H."/>
        </authorList>
    </citation>
    <scope>NUCLEOTIDE SEQUENCE</scope>
    <source>
        <strain evidence="1">Expedition CK06-06</strain>
    </source>
</reference>
<dbReference type="AlphaFoldDB" id="X1UH18"/>
<evidence type="ECO:0000313" key="1">
    <source>
        <dbReference type="EMBL" id="GAI91634.1"/>
    </source>
</evidence>
<comment type="caution">
    <text evidence="1">The sequence shown here is derived from an EMBL/GenBank/DDBJ whole genome shotgun (WGS) entry which is preliminary data.</text>
</comment>
<protein>
    <submittedName>
        <fullName evidence="1">Uncharacterized protein</fullName>
    </submittedName>
</protein>
<name>X1UH18_9ZZZZ</name>
<gene>
    <name evidence="1" type="ORF">S12H4_38364</name>
</gene>
<organism evidence="1">
    <name type="scientific">marine sediment metagenome</name>
    <dbReference type="NCBI Taxonomy" id="412755"/>
    <lineage>
        <taxon>unclassified sequences</taxon>
        <taxon>metagenomes</taxon>
        <taxon>ecological metagenomes</taxon>
    </lineage>
</organism>
<proteinExistence type="predicted"/>